<reference evidence="1 2" key="1">
    <citation type="submission" date="2014-04" db="EMBL/GenBank/DDBJ databases">
        <title>Evolutionary Origins and Diversification of the Mycorrhizal Mutualists.</title>
        <authorList>
            <consortium name="DOE Joint Genome Institute"/>
            <consortium name="Mycorrhizal Genomics Consortium"/>
            <person name="Kohler A."/>
            <person name="Kuo A."/>
            <person name="Nagy L.G."/>
            <person name="Floudas D."/>
            <person name="Copeland A."/>
            <person name="Barry K.W."/>
            <person name="Cichocki N."/>
            <person name="Veneault-Fourrey C."/>
            <person name="LaButti K."/>
            <person name="Lindquist E.A."/>
            <person name="Lipzen A."/>
            <person name="Lundell T."/>
            <person name="Morin E."/>
            <person name="Murat C."/>
            <person name="Riley R."/>
            <person name="Ohm R."/>
            <person name="Sun H."/>
            <person name="Tunlid A."/>
            <person name="Henrissat B."/>
            <person name="Grigoriev I.V."/>
            <person name="Hibbett D.S."/>
            <person name="Martin F."/>
        </authorList>
    </citation>
    <scope>NUCLEOTIDE SEQUENCE [LARGE SCALE GENOMIC DNA]</scope>
    <source>
        <strain evidence="1 2">Koide BX008</strain>
    </source>
</reference>
<evidence type="ECO:0000313" key="1">
    <source>
        <dbReference type="EMBL" id="KIL60806.1"/>
    </source>
</evidence>
<sequence>MLWCGEVLRYLGIRLLGVLDVEHVVEDVRTRTSRVWLELRGGRGWRVCAADMSCAETCV</sequence>
<dbReference type="AlphaFoldDB" id="A0A0C2WVH7"/>
<evidence type="ECO:0000313" key="2">
    <source>
        <dbReference type="Proteomes" id="UP000054549"/>
    </source>
</evidence>
<accession>A0A0C2WVH7</accession>
<gene>
    <name evidence="1" type="ORF">M378DRAFT_167784</name>
</gene>
<dbReference type="Proteomes" id="UP000054549">
    <property type="component" value="Unassembled WGS sequence"/>
</dbReference>
<name>A0A0C2WVH7_AMAMK</name>
<dbReference type="EMBL" id="KN818293">
    <property type="protein sequence ID" value="KIL60806.1"/>
    <property type="molecule type" value="Genomic_DNA"/>
</dbReference>
<organism evidence="1 2">
    <name type="scientific">Amanita muscaria (strain Koide BX008)</name>
    <dbReference type="NCBI Taxonomy" id="946122"/>
    <lineage>
        <taxon>Eukaryota</taxon>
        <taxon>Fungi</taxon>
        <taxon>Dikarya</taxon>
        <taxon>Basidiomycota</taxon>
        <taxon>Agaricomycotina</taxon>
        <taxon>Agaricomycetes</taxon>
        <taxon>Agaricomycetidae</taxon>
        <taxon>Agaricales</taxon>
        <taxon>Pluteineae</taxon>
        <taxon>Amanitaceae</taxon>
        <taxon>Amanita</taxon>
    </lineage>
</organism>
<dbReference type="InParanoid" id="A0A0C2WVH7"/>
<protein>
    <submittedName>
        <fullName evidence="1">Uncharacterized protein</fullName>
    </submittedName>
</protein>
<keyword evidence="2" id="KW-1185">Reference proteome</keyword>
<dbReference type="HOGENOM" id="CLU_2960270_0_0_1"/>
<proteinExistence type="predicted"/>